<dbReference type="AlphaFoldDB" id="A0A4R7KTG7"/>
<dbReference type="Proteomes" id="UP000295325">
    <property type="component" value="Unassembled WGS sequence"/>
</dbReference>
<dbReference type="Pfam" id="PF02498">
    <property type="entry name" value="Bro-N"/>
    <property type="match status" value="1"/>
</dbReference>
<sequence length="249" mass="28666">MNNLQIFKNTEFGQIRVIEKDGQPWFVGKDVAEALGYKDTADAIKRHVDEDDKGAGEIPTPGGIQAMILINESGLYSLVLSSKLESAKKFKRWVTSEVLPTIRKTGGYVSNDDMFINTYLPFADESTKVMFKSTLEIVRKQNEQIQLMKPKVDYFDALVERNLLTNFRDTAKELKVPERTFMQWLEDKKFIYRDIKGKALPYAKYVPELFELKEWARNEKTGNQTLVTPKGRETFRLLLIKDGLIKEAV</sequence>
<organism evidence="2 3">
    <name type="scientific">Fonticella tunisiensis</name>
    <dbReference type="NCBI Taxonomy" id="1096341"/>
    <lineage>
        <taxon>Bacteria</taxon>
        <taxon>Bacillati</taxon>
        <taxon>Bacillota</taxon>
        <taxon>Clostridia</taxon>
        <taxon>Eubacteriales</taxon>
        <taxon>Clostridiaceae</taxon>
        <taxon>Fonticella</taxon>
    </lineage>
</organism>
<dbReference type="PROSITE" id="PS51750">
    <property type="entry name" value="BRO_N"/>
    <property type="match status" value="1"/>
</dbReference>
<evidence type="ECO:0000313" key="3">
    <source>
        <dbReference type="Proteomes" id="UP000295325"/>
    </source>
</evidence>
<evidence type="ECO:0000313" key="2">
    <source>
        <dbReference type="EMBL" id="TDT63397.1"/>
    </source>
</evidence>
<dbReference type="InterPro" id="IPR005039">
    <property type="entry name" value="Ant_C"/>
</dbReference>
<dbReference type="InterPro" id="IPR003497">
    <property type="entry name" value="BRO_N_domain"/>
</dbReference>
<dbReference type="GO" id="GO:0003677">
    <property type="term" value="F:DNA binding"/>
    <property type="evidence" value="ECO:0007669"/>
    <property type="project" value="InterPro"/>
</dbReference>
<dbReference type="RefSeq" id="WP_133627047.1">
    <property type="nucleotide sequence ID" value="NZ_SOAZ01000002.1"/>
</dbReference>
<accession>A0A4R7KTG7</accession>
<dbReference type="OrthoDB" id="9812611at2"/>
<dbReference type="PANTHER" id="PTHR36180:SF2">
    <property type="entry name" value="BRO FAMILY PROTEIN"/>
    <property type="match status" value="1"/>
</dbReference>
<dbReference type="SMART" id="SM01040">
    <property type="entry name" value="Bro-N"/>
    <property type="match status" value="1"/>
</dbReference>
<feature type="domain" description="Bro-N" evidence="1">
    <location>
        <begin position="1"/>
        <end position="106"/>
    </location>
</feature>
<comment type="caution">
    <text evidence="2">The sequence shown here is derived from an EMBL/GenBank/DDBJ whole genome shotgun (WGS) entry which is preliminary data.</text>
</comment>
<gene>
    <name evidence="2" type="ORF">EDD71_102159</name>
</gene>
<reference evidence="2 3" key="1">
    <citation type="submission" date="2019-03" db="EMBL/GenBank/DDBJ databases">
        <title>Genomic Encyclopedia of Type Strains, Phase IV (KMG-IV): sequencing the most valuable type-strain genomes for metagenomic binning, comparative biology and taxonomic classification.</title>
        <authorList>
            <person name="Goeker M."/>
        </authorList>
    </citation>
    <scope>NUCLEOTIDE SEQUENCE [LARGE SCALE GENOMIC DNA]</scope>
    <source>
        <strain evidence="2 3">DSM 24455</strain>
    </source>
</reference>
<evidence type="ECO:0000259" key="1">
    <source>
        <dbReference type="PROSITE" id="PS51750"/>
    </source>
</evidence>
<dbReference type="EMBL" id="SOAZ01000002">
    <property type="protein sequence ID" value="TDT63397.1"/>
    <property type="molecule type" value="Genomic_DNA"/>
</dbReference>
<dbReference type="PANTHER" id="PTHR36180">
    <property type="entry name" value="DNA-BINDING PROTEIN-RELATED-RELATED"/>
    <property type="match status" value="1"/>
</dbReference>
<protein>
    <submittedName>
        <fullName evidence="2">Phage antirepressor protein KilAC domain-containing protein</fullName>
    </submittedName>
</protein>
<keyword evidence="3" id="KW-1185">Reference proteome</keyword>
<dbReference type="Pfam" id="PF03374">
    <property type="entry name" value="ANT"/>
    <property type="match status" value="1"/>
</dbReference>
<name>A0A4R7KTG7_9CLOT</name>
<proteinExistence type="predicted"/>